<dbReference type="NCBIfam" id="NF005737">
    <property type="entry name" value="PRK07564.1-1"/>
    <property type="match status" value="1"/>
</dbReference>
<feature type="non-terminal residue" evidence="17">
    <location>
        <position position="542"/>
    </location>
</feature>
<dbReference type="GO" id="GO:0005829">
    <property type="term" value="C:cytosol"/>
    <property type="evidence" value="ECO:0007669"/>
    <property type="project" value="TreeGrafter"/>
</dbReference>
<proteinExistence type="inferred from homology"/>
<keyword evidence="7 13" id="KW-0479">Metal-binding</keyword>
<dbReference type="EMBL" id="CAJVCH010571035">
    <property type="protein sequence ID" value="CAG7836456.1"/>
    <property type="molecule type" value="Genomic_DNA"/>
</dbReference>
<keyword evidence="18" id="KW-1185">Reference proteome</keyword>
<dbReference type="OrthoDB" id="2291at2759"/>
<evidence type="ECO:0000256" key="3">
    <source>
        <dbReference type="ARBA" id="ARBA00010231"/>
    </source>
</evidence>
<keyword evidence="10" id="KW-0119">Carbohydrate metabolism</keyword>
<evidence type="ECO:0000256" key="9">
    <source>
        <dbReference type="ARBA" id="ARBA00023235"/>
    </source>
</evidence>
<dbReference type="InterPro" id="IPR005846">
    <property type="entry name" value="A-D-PHexomutase_a/b/a-III"/>
</dbReference>
<dbReference type="FunFam" id="3.40.120.10:FF:000004">
    <property type="entry name" value="Phosphoglucomutase 5"/>
    <property type="match status" value="1"/>
</dbReference>
<dbReference type="PANTHER" id="PTHR22573">
    <property type="entry name" value="PHOSPHOHEXOMUTASE FAMILY MEMBER"/>
    <property type="match status" value="1"/>
</dbReference>
<dbReference type="GO" id="GO:0006006">
    <property type="term" value="P:glucose metabolic process"/>
    <property type="evidence" value="ECO:0007669"/>
    <property type="project" value="UniProtKB-KW"/>
</dbReference>
<evidence type="ECO:0000256" key="1">
    <source>
        <dbReference type="ARBA" id="ARBA00000443"/>
    </source>
</evidence>
<accession>A0A8J2LRM1</accession>
<dbReference type="InterPro" id="IPR045244">
    <property type="entry name" value="PGM"/>
</dbReference>
<feature type="domain" description="Alpha-D-phosphohexomutase alpha/beta/alpha" evidence="15">
    <location>
        <begin position="196"/>
        <end position="296"/>
    </location>
</feature>
<evidence type="ECO:0000256" key="12">
    <source>
        <dbReference type="ARBA" id="ARBA00049409"/>
    </source>
</evidence>
<dbReference type="EC" id="5.4.2.2" evidence="4"/>
<reference evidence="17" key="1">
    <citation type="submission" date="2021-06" db="EMBL/GenBank/DDBJ databases">
        <authorList>
            <person name="Hodson N. C."/>
            <person name="Mongue J. A."/>
            <person name="Jaron S. K."/>
        </authorList>
    </citation>
    <scope>NUCLEOTIDE SEQUENCE</scope>
</reference>
<evidence type="ECO:0000256" key="7">
    <source>
        <dbReference type="ARBA" id="ARBA00022723"/>
    </source>
</evidence>
<evidence type="ECO:0000259" key="15">
    <source>
        <dbReference type="Pfam" id="PF02879"/>
    </source>
</evidence>
<evidence type="ECO:0000256" key="4">
    <source>
        <dbReference type="ARBA" id="ARBA00012728"/>
    </source>
</evidence>
<comment type="catalytic activity">
    <reaction evidence="11">
        <text>alpha-D-glucose 1,6-bisphosphate + L-seryl-[protein] = O-phospho-L-seryl-[protein] + alpha-D-glucose 6-phosphate</text>
        <dbReference type="Rhea" id="RHEA:68752"/>
        <dbReference type="Rhea" id="RHEA-COMP:9863"/>
        <dbReference type="Rhea" id="RHEA-COMP:11604"/>
        <dbReference type="ChEBI" id="CHEBI:29999"/>
        <dbReference type="ChEBI" id="CHEBI:58225"/>
        <dbReference type="ChEBI" id="CHEBI:58392"/>
        <dbReference type="ChEBI" id="CHEBI:83421"/>
    </reaction>
</comment>
<dbReference type="InterPro" id="IPR005845">
    <property type="entry name" value="A-D-PHexomutase_a/b/a-II"/>
</dbReference>
<evidence type="ECO:0000313" key="17">
    <source>
        <dbReference type="EMBL" id="CAG7836456.1"/>
    </source>
</evidence>
<evidence type="ECO:0000259" key="14">
    <source>
        <dbReference type="Pfam" id="PF02878"/>
    </source>
</evidence>
<dbReference type="Pfam" id="PF02878">
    <property type="entry name" value="PGM_PMM_I"/>
    <property type="match status" value="1"/>
</dbReference>
<dbReference type="Pfam" id="PF02880">
    <property type="entry name" value="PGM_PMM_III"/>
    <property type="match status" value="1"/>
</dbReference>
<dbReference type="InterPro" id="IPR016066">
    <property type="entry name" value="A-D-PHexomutase_CS"/>
</dbReference>
<keyword evidence="9" id="KW-0413">Isomerase</keyword>
<comment type="similarity">
    <text evidence="3 13">Belongs to the phosphohexose mutase family.</text>
</comment>
<dbReference type="FunFam" id="3.40.120.10:FF:000005">
    <property type="entry name" value="Phosphoglucomutase 5"/>
    <property type="match status" value="1"/>
</dbReference>
<evidence type="ECO:0000256" key="8">
    <source>
        <dbReference type="ARBA" id="ARBA00022842"/>
    </source>
</evidence>
<protein>
    <recommendedName>
        <fullName evidence="4">phosphoglucomutase (alpha-D-glucose-1,6-bisphosphate-dependent)</fullName>
        <ecNumber evidence="4">5.4.2.2</ecNumber>
    </recommendedName>
</protein>
<name>A0A8J2LRM1_9HEXA</name>
<comment type="caution">
    <text evidence="17">The sequence shown here is derived from an EMBL/GenBank/DDBJ whole genome shotgun (WGS) entry which is preliminary data.</text>
</comment>
<comment type="cofactor">
    <cofactor evidence="2">
        <name>Mg(2+)</name>
        <dbReference type="ChEBI" id="CHEBI:18420"/>
    </cofactor>
</comment>
<dbReference type="FunFam" id="3.30.310.50:FF:000002">
    <property type="entry name" value="Phosphoglucomutase 5"/>
    <property type="match status" value="1"/>
</dbReference>
<evidence type="ECO:0000256" key="13">
    <source>
        <dbReference type="RuleBase" id="RU004326"/>
    </source>
</evidence>
<dbReference type="Pfam" id="PF02879">
    <property type="entry name" value="PGM_PMM_II"/>
    <property type="match status" value="1"/>
</dbReference>
<comment type="catalytic activity">
    <reaction evidence="1">
        <text>alpha-D-glucose 1-phosphate = alpha-D-glucose 6-phosphate</text>
        <dbReference type="Rhea" id="RHEA:23536"/>
        <dbReference type="ChEBI" id="CHEBI:58225"/>
        <dbReference type="ChEBI" id="CHEBI:58601"/>
        <dbReference type="EC" id="5.4.2.2"/>
    </reaction>
</comment>
<sequence>ALTPLNIMSYTSTKVSTTAFKDQKPGTSGLRKPTKTFQVPNYTENFIQSILSSQNVAGTTLVVGGDGRYFGREAIQLIIQISAANQVSKLLVGQHGILSTPAVSNIIRKYKALGGILLTASHNPGGPDADFGIKYNGSNGGPAVESVTSAIYDISLKLKQYDIADIPQVDIDTVGTQTFQVDGREFVVEVIDAVADYVELMKEIFDFEKLKASRLPILINCMNGVTGPYAERIFVEELGYSPESVIKSKPLPDFGGLHPDPNLTYAKDMVDTMKTSQNLQFGAAYDGDGDRNMILGQAGAFVQPGDSLAIIAANLQSIPYFQKTGITGVARSMPTSCAVDRVAKALNLKFYEVPTGWKFFGNLMDAGEIDLCGEESFGTGSTHVREKDGIWASLAWLSILAAKGSTIKEILDEHWKVYGRNFFLRMDYENVDSQKADNLMRNIEGQFGTLEAKCDSYSYVDPIDKSVTKNQGLRIDLGNGSRIIYRLSGTGSSGSTVRVYIEKYDTNYDQDVQVATDDIVRQALSISNLQGVLGVDAPTVVT</sequence>
<dbReference type="GO" id="GO:0004614">
    <property type="term" value="F:phosphoglucomutase activity"/>
    <property type="evidence" value="ECO:0007669"/>
    <property type="project" value="UniProtKB-EC"/>
</dbReference>
<comment type="catalytic activity">
    <reaction evidence="12">
        <text>O-phospho-L-seryl-[protein] + alpha-D-glucose 1-phosphate = alpha-D-glucose 1,6-bisphosphate + L-seryl-[protein]</text>
        <dbReference type="Rhea" id="RHEA:68748"/>
        <dbReference type="Rhea" id="RHEA-COMP:9863"/>
        <dbReference type="Rhea" id="RHEA-COMP:11604"/>
        <dbReference type="ChEBI" id="CHEBI:29999"/>
        <dbReference type="ChEBI" id="CHEBI:58392"/>
        <dbReference type="ChEBI" id="CHEBI:58601"/>
        <dbReference type="ChEBI" id="CHEBI:83421"/>
    </reaction>
</comment>
<dbReference type="PANTHER" id="PTHR22573:SF2">
    <property type="entry name" value="PHOSPHOGLUCOMUTASE"/>
    <property type="match status" value="1"/>
</dbReference>
<evidence type="ECO:0000256" key="11">
    <source>
        <dbReference type="ARBA" id="ARBA00049318"/>
    </source>
</evidence>
<keyword evidence="8 13" id="KW-0460">Magnesium</keyword>
<dbReference type="Pfam" id="PF24947">
    <property type="entry name" value="PGM1_C_vert_fung"/>
    <property type="match status" value="1"/>
</dbReference>
<evidence type="ECO:0000256" key="5">
    <source>
        <dbReference type="ARBA" id="ARBA00022526"/>
    </source>
</evidence>
<evidence type="ECO:0000259" key="16">
    <source>
        <dbReference type="Pfam" id="PF02880"/>
    </source>
</evidence>
<dbReference type="Proteomes" id="UP000708208">
    <property type="component" value="Unassembled WGS sequence"/>
</dbReference>
<organism evidence="17 18">
    <name type="scientific">Allacma fusca</name>
    <dbReference type="NCBI Taxonomy" id="39272"/>
    <lineage>
        <taxon>Eukaryota</taxon>
        <taxon>Metazoa</taxon>
        <taxon>Ecdysozoa</taxon>
        <taxon>Arthropoda</taxon>
        <taxon>Hexapoda</taxon>
        <taxon>Collembola</taxon>
        <taxon>Symphypleona</taxon>
        <taxon>Sminthuridae</taxon>
        <taxon>Allacma</taxon>
    </lineage>
</organism>
<evidence type="ECO:0000313" key="18">
    <source>
        <dbReference type="Proteomes" id="UP000708208"/>
    </source>
</evidence>
<dbReference type="GO" id="GO:0000287">
    <property type="term" value="F:magnesium ion binding"/>
    <property type="evidence" value="ECO:0007669"/>
    <property type="project" value="InterPro"/>
</dbReference>
<gene>
    <name evidence="17" type="ORF">AFUS01_LOCUS45698</name>
</gene>
<keyword evidence="6" id="KW-0597">Phosphoprotein</keyword>
<evidence type="ECO:0000256" key="10">
    <source>
        <dbReference type="ARBA" id="ARBA00023277"/>
    </source>
</evidence>
<dbReference type="PROSITE" id="PS00710">
    <property type="entry name" value="PGM_PMM"/>
    <property type="match status" value="1"/>
</dbReference>
<feature type="domain" description="Alpha-D-phosphohexomutase alpha/beta/alpha" evidence="14">
    <location>
        <begin position="23"/>
        <end position="161"/>
    </location>
</feature>
<dbReference type="InterPro" id="IPR005844">
    <property type="entry name" value="A-D-PHexomutase_a/b/a-I"/>
</dbReference>
<evidence type="ECO:0000256" key="2">
    <source>
        <dbReference type="ARBA" id="ARBA00001946"/>
    </source>
</evidence>
<dbReference type="AlphaFoldDB" id="A0A8J2LRM1"/>
<evidence type="ECO:0000256" key="6">
    <source>
        <dbReference type="ARBA" id="ARBA00022553"/>
    </source>
</evidence>
<dbReference type="FunFam" id="3.40.120.10:FF:000006">
    <property type="entry name" value="Phosphoglucomutase PgmA"/>
    <property type="match status" value="1"/>
</dbReference>
<feature type="domain" description="Alpha-D-phosphohexomutase alpha/beta/alpha" evidence="16">
    <location>
        <begin position="305"/>
        <end position="418"/>
    </location>
</feature>
<keyword evidence="5" id="KW-0313">Glucose metabolism</keyword>